<dbReference type="RefSeq" id="YP_009482972.1">
    <property type="nucleotide sequence ID" value="NC_037667.1"/>
</dbReference>
<dbReference type="EMBL" id="MG011689">
    <property type="protein sequence ID" value="AVK74703.1"/>
    <property type="molecule type" value="Genomic_DNA"/>
</dbReference>
<reference evidence="2" key="1">
    <citation type="journal article" date="2018" name="Nat. Commun.">
        <title>Diversity and evolution of the emerging Pandoraviridae family.</title>
        <authorList>
            <person name="Legendre M."/>
            <person name="Fabre E."/>
            <person name="Poirot O."/>
            <person name="Jeudy S."/>
            <person name="Lartigue A."/>
            <person name="Alempic J.M."/>
            <person name="Beucher L."/>
            <person name="Philippe N."/>
            <person name="Bertaux L."/>
            <person name="Christo-Foroux E."/>
            <person name="Labadie K."/>
            <person name="Coute Y."/>
            <person name="Abergel C."/>
            <person name="Claverie J.M."/>
        </authorList>
    </citation>
    <scope>NUCLEOTIDE SEQUENCE [LARGE SCALE GENOMIC DNA]</scope>
    <source>
        <strain evidence="2">Quercus</strain>
    </source>
</reference>
<dbReference type="Proteomes" id="UP000248852">
    <property type="component" value="Segment"/>
</dbReference>
<evidence type="ECO:0000256" key="1">
    <source>
        <dbReference type="SAM" id="MobiDB-lite"/>
    </source>
</evidence>
<sequence length="202" mass="22804">MQRPMGAMARGEKRPLARGATADPGICDRNHDNHTEHTDAILDLLDPPLLGTHARSYFYRHALLRRRHRHRRATRPAVRTRKRKKSRRTGEREAGTAWQQRTAPTDKKSGACKYQRRPCFFFDKSDGAIGNRGCTHTQARTTSNDGDRYGCCYTCRSGGSRQITPAAQERWLDDDGSGKQKTQDARRAERAVDARGRCAGPT</sequence>
<accession>A0A2U7U8E7</accession>
<name>A0A2U7U8E7_9VIRU</name>
<protein>
    <submittedName>
        <fullName evidence="2">Uncharacterized protein</fullName>
    </submittedName>
</protein>
<gene>
    <name evidence="2" type="ORF">pqer_cds_281</name>
</gene>
<feature type="region of interest" description="Disordered" evidence="1">
    <location>
        <begin position="1"/>
        <end position="25"/>
    </location>
</feature>
<feature type="compositionally biased region" description="Basic residues" evidence="1">
    <location>
        <begin position="68"/>
        <end position="87"/>
    </location>
</feature>
<organism evidence="2">
    <name type="scientific">Pandoravirus quercus</name>
    <dbReference type="NCBI Taxonomy" id="2107709"/>
    <lineage>
        <taxon>Viruses</taxon>
        <taxon>Pandoravirus</taxon>
    </lineage>
</organism>
<dbReference type="GeneID" id="36843844"/>
<feature type="compositionally biased region" description="Basic and acidic residues" evidence="1">
    <location>
        <begin position="170"/>
        <end position="196"/>
    </location>
</feature>
<evidence type="ECO:0000313" key="2">
    <source>
        <dbReference type="EMBL" id="AVK74703.1"/>
    </source>
</evidence>
<dbReference type="KEGG" id="vg:36843844"/>
<proteinExistence type="predicted"/>
<feature type="region of interest" description="Disordered" evidence="1">
    <location>
        <begin position="167"/>
        <end position="202"/>
    </location>
</feature>
<feature type="region of interest" description="Disordered" evidence="1">
    <location>
        <begin position="68"/>
        <end position="110"/>
    </location>
</feature>